<reference evidence="2 3" key="1">
    <citation type="submission" date="2014-02" db="EMBL/GenBank/DDBJ databases">
        <title>Single nucleus genome sequencing reveals high similarity among nuclei of an endomycorrhizal fungus.</title>
        <authorList>
            <person name="Lin K."/>
            <person name="Geurts R."/>
            <person name="Zhang Z."/>
            <person name="Limpens E."/>
            <person name="Saunders D.G."/>
            <person name="Mu D."/>
            <person name="Pang E."/>
            <person name="Cao H."/>
            <person name="Cha H."/>
            <person name="Lin T."/>
            <person name="Zhou Q."/>
            <person name="Shang Y."/>
            <person name="Li Y."/>
            <person name="Ivanov S."/>
            <person name="Sharma T."/>
            <person name="Velzen R.V."/>
            <person name="Ruijter N.D."/>
            <person name="Aanen D.K."/>
            <person name="Win J."/>
            <person name="Kamoun S."/>
            <person name="Bisseling T."/>
            <person name="Huang S."/>
        </authorList>
    </citation>
    <scope>NUCLEOTIDE SEQUENCE [LARGE SCALE GENOMIC DNA]</scope>
    <source>
        <strain evidence="3">DAOM197198w</strain>
    </source>
</reference>
<evidence type="ECO:0008006" key="4">
    <source>
        <dbReference type="Google" id="ProtNLM"/>
    </source>
</evidence>
<organism evidence="2 3">
    <name type="scientific">Rhizophagus irregularis (strain DAOM 197198w)</name>
    <name type="common">Glomus intraradices</name>
    <dbReference type="NCBI Taxonomy" id="1432141"/>
    <lineage>
        <taxon>Eukaryota</taxon>
        <taxon>Fungi</taxon>
        <taxon>Fungi incertae sedis</taxon>
        <taxon>Mucoromycota</taxon>
        <taxon>Glomeromycotina</taxon>
        <taxon>Glomeromycetes</taxon>
        <taxon>Glomerales</taxon>
        <taxon>Glomeraceae</taxon>
        <taxon>Rhizophagus</taxon>
    </lineage>
</organism>
<keyword evidence="1" id="KW-1133">Transmembrane helix</keyword>
<keyword evidence="1" id="KW-0812">Transmembrane</keyword>
<dbReference type="AlphaFoldDB" id="A0A015K6Y3"/>
<evidence type="ECO:0000313" key="2">
    <source>
        <dbReference type="EMBL" id="EXX55171.1"/>
    </source>
</evidence>
<dbReference type="Proteomes" id="UP000022910">
    <property type="component" value="Unassembled WGS sequence"/>
</dbReference>
<evidence type="ECO:0000313" key="3">
    <source>
        <dbReference type="Proteomes" id="UP000022910"/>
    </source>
</evidence>
<keyword evidence="1" id="KW-0472">Membrane</keyword>
<comment type="caution">
    <text evidence="2">The sequence shown here is derived from an EMBL/GenBank/DDBJ whole genome shotgun (WGS) entry which is preliminary data.</text>
</comment>
<name>A0A015K6Y3_RHIIW</name>
<sequence>MEEQKDFIARPVSGSQPPYQRKLILSILKKKISSSTRHYFRLTNFSFIANIYFNTIYLHSFSSSYHIRFGFILSPLFFSLVQKYYLFYFIYLLYFTLFYFKSKHPYVLFN</sequence>
<protein>
    <recommendedName>
        <fullName evidence="4">Transmembrane protein</fullName>
    </recommendedName>
</protein>
<dbReference type="EMBL" id="JEMT01028296">
    <property type="protein sequence ID" value="EXX55171.1"/>
    <property type="molecule type" value="Genomic_DNA"/>
</dbReference>
<gene>
    <name evidence="2" type="ORF">RirG_227750</name>
</gene>
<feature type="transmembrane region" description="Helical" evidence="1">
    <location>
        <begin position="39"/>
        <end position="61"/>
    </location>
</feature>
<dbReference type="HOGENOM" id="CLU_2172456_0_0_1"/>
<accession>A0A015K6Y3</accession>
<keyword evidence="3" id="KW-1185">Reference proteome</keyword>
<proteinExistence type="predicted"/>
<evidence type="ECO:0000256" key="1">
    <source>
        <dbReference type="SAM" id="Phobius"/>
    </source>
</evidence>
<feature type="transmembrane region" description="Helical" evidence="1">
    <location>
        <begin position="81"/>
        <end position="100"/>
    </location>
</feature>